<feature type="compositionally biased region" description="Basic and acidic residues" evidence="2">
    <location>
        <begin position="284"/>
        <end position="311"/>
    </location>
</feature>
<organism evidence="3 4">
    <name type="scientific">Aquilegia coerulea</name>
    <name type="common">Rocky mountain columbine</name>
    <dbReference type="NCBI Taxonomy" id="218851"/>
    <lineage>
        <taxon>Eukaryota</taxon>
        <taxon>Viridiplantae</taxon>
        <taxon>Streptophyta</taxon>
        <taxon>Embryophyta</taxon>
        <taxon>Tracheophyta</taxon>
        <taxon>Spermatophyta</taxon>
        <taxon>Magnoliopsida</taxon>
        <taxon>Ranunculales</taxon>
        <taxon>Ranunculaceae</taxon>
        <taxon>Thalictroideae</taxon>
        <taxon>Aquilegia</taxon>
    </lineage>
</organism>
<dbReference type="STRING" id="218851.A0A2G5EIA6"/>
<proteinExistence type="predicted"/>
<evidence type="ECO:0000313" key="4">
    <source>
        <dbReference type="Proteomes" id="UP000230069"/>
    </source>
</evidence>
<dbReference type="InParanoid" id="A0A2G5EIA6"/>
<gene>
    <name evidence="3" type="ORF">AQUCO_00700056v1</name>
</gene>
<evidence type="ECO:0000256" key="2">
    <source>
        <dbReference type="SAM" id="MobiDB-lite"/>
    </source>
</evidence>
<feature type="region of interest" description="Disordered" evidence="2">
    <location>
        <begin position="123"/>
        <end position="142"/>
    </location>
</feature>
<reference evidence="3 4" key="1">
    <citation type="submission" date="2017-09" db="EMBL/GenBank/DDBJ databases">
        <title>WGS assembly of Aquilegia coerulea Goldsmith.</title>
        <authorList>
            <person name="Hodges S."/>
            <person name="Kramer E."/>
            <person name="Nordborg M."/>
            <person name="Tomkins J."/>
            <person name="Borevitz J."/>
            <person name="Derieg N."/>
            <person name="Yan J."/>
            <person name="Mihaltcheva S."/>
            <person name="Hayes R.D."/>
            <person name="Rokhsar D."/>
        </authorList>
    </citation>
    <scope>NUCLEOTIDE SEQUENCE [LARGE SCALE GENOMIC DNA]</scope>
    <source>
        <strain evidence="4">cv. Goldsmith</strain>
    </source>
</reference>
<dbReference type="FunCoup" id="A0A2G5EIA6">
    <property type="interactions" value="501"/>
</dbReference>
<feature type="coiled-coil region" evidence="1">
    <location>
        <begin position="196"/>
        <end position="265"/>
    </location>
</feature>
<protein>
    <submittedName>
        <fullName evidence="3">Uncharacterized protein</fullName>
    </submittedName>
</protein>
<feature type="region of interest" description="Disordered" evidence="2">
    <location>
        <begin position="278"/>
        <end position="342"/>
    </location>
</feature>
<keyword evidence="1" id="KW-0175">Coiled coil</keyword>
<evidence type="ECO:0000313" key="3">
    <source>
        <dbReference type="EMBL" id="PIA55494.1"/>
    </source>
</evidence>
<sequence length="342" mass="39291">MNSSEQEKLNNAFNTLISMYKEQQQVIIEERKLFKERFQLQQDQWVADVRDLEHDVSMLKSKVIEVGHERNLAHRKMDLFLSMKDREICLLKLKLEYADSDVEDLREYVDYLVRKLSVEIEKSGGDKGKGGTESSYMAATDEERRSKILESEMEKLKRDYQTLLSSKDSEVSGLVRANNFAWRQLEEVGNGYTSSQQSKRVELEQANEKIEKLLTSMGQLESSNSEKDEIIVKLKAELAKFKADADKNKSELSRLSEEVAILRNSNVASLKPVLNSCTTRSHNRGMEAQKASIERSKTSDMDKRPEVTDSRTRKRKQHVSTPDAPKLFTSRFKVPKLKDASA</sequence>
<keyword evidence="4" id="KW-1185">Reference proteome</keyword>
<dbReference type="EMBL" id="KZ305024">
    <property type="protein sequence ID" value="PIA55494.1"/>
    <property type="molecule type" value="Genomic_DNA"/>
</dbReference>
<dbReference type="PANTHER" id="PTHR35992:SF1">
    <property type="entry name" value="CYTOMATRIX PROTEIN-LIKE PROTEIN"/>
    <property type="match status" value="1"/>
</dbReference>
<evidence type="ECO:0000256" key="1">
    <source>
        <dbReference type="SAM" id="Coils"/>
    </source>
</evidence>
<dbReference type="PANTHER" id="PTHR35992">
    <property type="entry name" value="CYTOMATRIX PROTEIN-LIKE PROTEIN"/>
    <property type="match status" value="1"/>
</dbReference>
<accession>A0A2G5EIA6</accession>
<dbReference type="AlphaFoldDB" id="A0A2G5EIA6"/>
<name>A0A2G5EIA6_AQUCA</name>
<dbReference type="Proteomes" id="UP000230069">
    <property type="component" value="Unassembled WGS sequence"/>
</dbReference>
<dbReference type="OrthoDB" id="1921280at2759"/>